<keyword evidence="2" id="KW-0804">Transcription</keyword>
<organism evidence="4 5">
    <name type="scientific">Gordonia cholesterolivorans</name>
    <dbReference type="NCBI Taxonomy" id="559625"/>
    <lineage>
        <taxon>Bacteria</taxon>
        <taxon>Bacillati</taxon>
        <taxon>Actinomycetota</taxon>
        <taxon>Actinomycetes</taxon>
        <taxon>Mycobacteriales</taxon>
        <taxon>Gordoniaceae</taxon>
        <taxon>Gordonia</taxon>
    </lineage>
</organism>
<name>A0ABP5UHR3_9ACTN</name>
<keyword evidence="5" id="KW-1185">Reference proteome</keyword>
<dbReference type="SUPFAM" id="SSF48498">
    <property type="entry name" value="Tetracyclin repressor-like, C-terminal domain"/>
    <property type="match status" value="1"/>
</dbReference>
<dbReference type="InterPro" id="IPR036271">
    <property type="entry name" value="Tet_transcr_reg_TetR-rel_C_sf"/>
</dbReference>
<protein>
    <submittedName>
        <fullName evidence="4">TetR/AcrR family transcriptional regulator</fullName>
    </submittedName>
</protein>
<accession>A0ABP5UHR3</accession>
<gene>
    <name evidence="4" type="ORF">GCM10009855_18490</name>
</gene>
<dbReference type="InterPro" id="IPR011075">
    <property type="entry name" value="TetR_C"/>
</dbReference>
<dbReference type="Proteomes" id="UP001501170">
    <property type="component" value="Unassembled WGS sequence"/>
</dbReference>
<reference evidence="5" key="1">
    <citation type="journal article" date="2019" name="Int. J. Syst. Evol. Microbiol.">
        <title>The Global Catalogue of Microorganisms (GCM) 10K type strain sequencing project: providing services to taxonomists for standard genome sequencing and annotation.</title>
        <authorList>
            <consortium name="The Broad Institute Genomics Platform"/>
            <consortium name="The Broad Institute Genome Sequencing Center for Infectious Disease"/>
            <person name="Wu L."/>
            <person name="Ma J."/>
        </authorList>
    </citation>
    <scope>NUCLEOTIDE SEQUENCE [LARGE SCALE GENOMIC DNA]</scope>
    <source>
        <strain evidence="5">JCM 16227</strain>
    </source>
</reference>
<keyword evidence="1" id="KW-0805">Transcription regulation</keyword>
<dbReference type="InterPro" id="IPR009057">
    <property type="entry name" value="Homeodomain-like_sf"/>
</dbReference>
<dbReference type="PANTHER" id="PTHR47506:SF6">
    <property type="entry name" value="HTH-TYPE TRANSCRIPTIONAL REPRESSOR NEMR"/>
    <property type="match status" value="1"/>
</dbReference>
<evidence type="ECO:0000313" key="5">
    <source>
        <dbReference type="Proteomes" id="UP001501170"/>
    </source>
</evidence>
<dbReference type="SUPFAM" id="SSF46689">
    <property type="entry name" value="Homeodomain-like"/>
    <property type="match status" value="1"/>
</dbReference>
<proteinExistence type="predicted"/>
<dbReference type="Pfam" id="PF16925">
    <property type="entry name" value="TetR_C_13"/>
    <property type="match status" value="1"/>
</dbReference>
<dbReference type="EMBL" id="BAAARB010000008">
    <property type="protein sequence ID" value="GAA2378786.1"/>
    <property type="molecule type" value="Genomic_DNA"/>
</dbReference>
<evidence type="ECO:0000256" key="2">
    <source>
        <dbReference type="ARBA" id="ARBA00023163"/>
    </source>
</evidence>
<evidence type="ECO:0000259" key="3">
    <source>
        <dbReference type="Pfam" id="PF16925"/>
    </source>
</evidence>
<feature type="domain" description="Tetracyclin repressor-like C-terminal" evidence="3">
    <location>
        <begin position="101"/>
        <end position="200"/>
    </location>
</feature>
<comment type="caution">
    <text evidence="4">The sequence shown here is derived from an EMBL/GenBank/DDBJ whole genome shotgun (WGS) entry which is preliminary data.</text>
</comment>
<evidence type="ECO:0000256" key="1">
    <source>
        <dbReference type="ARBA" id="ARBA00023015"/>
    </source>
</evidence>
<evidence type="ECO:0000313" key="4">
    <source>
        <dbReference type="EMBL" id="GAA2378786.1"/>
    </source>
</evidence>
<dbReference type="Gene3D" id="1.10.357.10">
    <property type="entry name" value="Tetracycline Repressor, domain 2"/>
    <property type="match status" value="1"/>
</dbReference>
<dbReference type="Gene3D" id="1.10.10.60">
    <property type="entry name" value="Homeodomain-like"/>
    <property type="match status" value="1"/>
</dbReference>
<dbReference type="PANTHER" id="PTHR47506">
    <property type="entry name" value="TRANSCRIPTIONAL REGULATORY PROTEIN"/>
    <property type="match status" value="1"/>
</dbReference>
<sequence>MVRVKSVAYSRTMTSDSKVDGRRARGDLTRRTVARKAAEIATTHGLDSISVGSLAAATGLSKSGILTVFGTREAIQVAAVAEARAIYLEAVVAPAWGHEPGRPRLRALLDCWVAYLRAAVFPGGCFIVASTAEYGRREGDVADAVRALKREWLDLLESELREAGVADPAGDAFRIDAYLCAANVHRELFGSEEQLDRARDLALDLIG</sequence>